<accession>A0A1F6BUN7</accession>
<dbReference type="EMBL" id="MFKG01000009">
    <property type="protein sequence ID" value="OGG40664.1"/>
    <property type="molecule type" value="Genomic_DNA"/>
</dbReference>
<protein>
    <submittedName>
        <fullName evidence="1">Uncharacterized protein</fullName>
    </submittedName>
</protein>
<dbReference type="Proteomes" id="UP000179368">
    <property type="component" value="Unassembled WGS sequence"/>
</dbReference>
<evidence type="ECO:0000313" key="2">
    <source>
        <dbReference type="Proteomes" id="UP000179368"/>
    </source>
</evidence>
<reference evidence="1 2" key="1">
    <citation type="journal article" date="2016" name="Nat. Commun.">
        <title>Thousands of microbial genomes shed light on interconnected biogeochemical processes in an aquifer system.</title>
        <authorList>
            <person name="Anantharaman K."/>
            <person name="Brown C.T."/>
            <person name="Hug L.A."/>
            <person name="Sharon I."/>
            <person name="Castelle C.J."/>
            <person name="Probst A.J."/>
            <person name="Thomas B.C."/>
            <person name="Singh A."/>
            <person name="Wilkins M.J."/>
            <person name="Karaoz U."/>
            <person name="Brodie E.L."/>
            <person name="Williams K.H."/>
            <person name="Hubbard S.S."/>
            <person name="Banfield J.F."/>
        </authorList>
    </citation>
    <scope>NUCLEOTIDE SEQUENCE [LARGE SCALE GENOMIC DNA]</scope>
</reference>
<proteinExistence type="predicted"/>
<comment type="caution">
    <text evidence="1">The sequence shown here is derived from an EMBL/GenBank/DDBJ whole genome shotgun (WGS) entry which is preliminary data.</text>
</comment>
<name>A0A1F6BUN7_9BACT</name>
<sequence>MLWREERTLYRSACGLCGKAIITVHSPDGPFTVYCRECYKSDKWDPLTYGRDYDFNKPFFLQYRELMETVPRPALTGNSLVNSEFTHASVNLKNCYYVFWSYFSENAENCYALLLSKNAYDCYVVDNSDRVYDSIHCNRLYKVRSGYFSDDCLESSFIYDCVGCLDCFGCVNLRKQKYCLWNKKLSKEEYFEQLEYWDLGSYTKLQEAKKKFYSLYLSLPHRFAHVVSSQNVTGDIIRDTKDCKVCFSALDGVQHCRYLYFGGLNLKDSWDVSGSGDSAELLYETFAVTGHAARCFFSAGGNNCRETWYSDWAINSSYVFGCVSLKNKQYCILNKQYTKEEYEKLVPAIKKHMDKMPYEDKKGRVYKFGEFFPPELSAYAYNEAFAFPWYPKTKEEVLAEGWRWREPQKRQYQITIPSKDLPDHIRDVKNSITEEIIGCAHAAGQIGSPICNEQCTTAFRITPTELDFYRRMNIALPRLCPNCRSAERLKWRNNFTLWHRNCMCNQRGHFHADKSCPNEFETTFRPEKPEIIYCSDCYKAEYL</sequence>
<gene>
    <name evidence="1" type="ORF">A2116_00595</name>
</gene>
<dbReference type="AlphaFoldDB" id="A0A1F6BUN7"/>
<organism evidence="1 2">
    <name type="scientific">Candidatus Jorgensenbacteria bacterium GWA1_49_17</name>
    <dbReference type="NCBI Taxonomy" id="1798467"/>
    <lineage>
        <taxon>Bacteria</taxon>
        <taxon>Candidatus Joergenseniibacteriota</taxon>
    </lineage>
</organism>
<evidence type="ECO:0000313" key="1">
    <source>
        <dbReference type="EMBL" id="OGG40664.1"/>
    </source>
</evidence>